<keyword evidence="6" id="KW-1185">Reference proteome</keyword>
<organism evidence="5 6">
    <name type="scientific">Nocardioides marinisabuli</name>
    <dbReference type="NCBI Taxonomy" id="419476"/>
    <lineage>
        <taxon>Bacteria</taxon>
        <taxon>Bacillati</taxon>
        <taxon>Actinomycetota</taxon>
        <taxon>Actinomycetes</taxon>
        <taxon>Propionibacteriales</taxon>
        <taxon>Nocardioidaceae</taxon>
        <taxon>Nocardioides</taxon>
    </lineage>
</organism>
<dbReference type="SUPFAM" id="SSF56801">
    <property type="entry name" value="Acetyl-CoA synthetase-like"/>
    <property type="match status" value="1"/>
</dbReference>
<evidence type="ECO:0000259" key="4">
    <source>
        <dbReference type="Pfam" id="PF13193"/>
    </source>
</evidence>
<keyword evidence="2 5" id="KW-0436">Ligase</keyword>
<dbReference type="PROSITE" id="PS00455">
    <property type="entry name" value="AMP_BINDING"/>
    <property type="match status" value="1"/>
</dbReference>
<dbReference type="InterPro" id="IPR045851">
    <property type="entry name" value="AMP-bd_C_sf"/>
</dbReference>
<gene>
    <name evidence="5" type="ORF">BKA08_003170</name>
</gene>
<proteinExistence type="inferred from homology"/>
<dbReference type="InterPro" id="IPR020845">
    <property type="entry name" value="AMP-binding_CS"/>
</dbReference>
<dbReference type="FunFam" id="3.30.300.30:FF:000008">
    <property type="entry name" value="2,3-dihydroxybenzoate-AMP ligase"/>
    <property type="match status" value="1"/>
</dbReference>
<comment type="caution">
    <text evidence="5">The sequence shown here is derived from an EMBL/GenBank/DDBJ whole genome shotgun (WGS) entry which is preliminary data.</text>
</comment>
<dbReference type="RefSeq" id="WP_179616462.1">
    <property type="nucleotide sequence ID" value="NZ_CP059163.1"/>
</dbReference>
<dbReference type="Pfam" id="PF13193">
    <property type="entry name" value="AMP-binding_C"/>
    <property type="match status" value="1"/>
</dbReference>
<evidence type="ECO:0000313" key="6">
    <source>
        <dbReference type="Proteomes" id="UP000516957"/>
    </source>
</evidence>
<dbReference type="PANTHER" id="PTHR43201:SF5">
    <property type="entry name" value="MEDIUM-CHAIN ACYL-COA LIGASE ACSF2, MITOCHONDRIAL"/>
    <property type="match status" value="1"/>
</dbReference>
<dbReference type="Pfam" id="PF00501">
    <property type="entry name" value="AMP-binding"/>
    <property type="match status" value="1"/>
</dbReference>
<dbReference type="GO" id="GO:0031956">
    <property type="term" value="F:medium-chain fatty acid-CoA ligase activity"/>
    <property type="evidence" value="ECO:0007669"/>
    <property type="project" value="TreeGrafter"/>
</dbReference>
<dbReference type="AlphaFoldDB" id="A0A7Y9F3G3"/>
<dbReference type="GO" id="GO:0004467">
    <property type="term" value="F:long-chain fatty acid-CoA ligase activity"/>
    <property type="evidence" value="ECO:0007669"/>
    <property type="project" value="UniProtKB-EC"/>
</dbReference>
<evidence type="ECO:0000256" key="2">
    <source>
        <dbReference type="ARBA" id="ARBA00022598"/>
    </source>
</evidence>
<accession>A0A7Y9F3G3</accession>
<dbReference type="InterPro" id="IPR025110">
    <property type="entry name" value="AMP-bd_C"/>
</dbReference>
<feature type="domain" description="AMP-binding enzyme C-terminal" evidence="4">
    <location>
        <begin position="424"/>
        <end position="499"/>
    </location>
</feature>
<evidence type="ECO:0000259" key="3">
    <source>
        <dbReference type="Pfam" id="PF00501"/>
    </source>
</evidence>
<dbReference type="Proteomes" id="UP000516957">
    <property type="component" value="Unassembled WGS sequence"/>
</dbReference>
<evidence type="ECO:0000256" key="1">
    <source>
        <dbReference type="ARBA" id="ARBA00006432"/>
    </source>
</evidence>
<dbReference type="Gene3D" id="3.40.50.12780">
    <property type="entry name" value="N-terminal domain of ligase-like"/>
    <property type="match status" value="1"/>
</dbReference>
<evidence type="ECO:0000313" key="5">
    <source>
        <dbReference type="EMBL" id="NYD58932.1"/>
    </source>
</evidence>
<dbReference type="EC" id="6.2.1.3" evidence="5"/>
<comment type="similarity">
    <text evidence="1">Belongs to the ATP-dependent AMP-binding enzyme family.</text>
</comment>
<dbReference type="InterPro" id="IPR000873">
    <property type="entry name" value="AMP-dep_synth/lig_dom"/>
</dbReference>
<reference evidence="5 6" key="1">
    <citation type="submission" date="2020-07" db="EMBL/GenBank/DDBJ databases">
        <title>Sequencing the genomes of 1000 actinobacteria strains.</title>
        <authorList>
            <person name="Klenk H.-P."/>
        </authorList>
    </citation>
    <scope>NUCLEOTIDE SEQUENCE [LARGE SCALE GENOMIC DNA]</scope>
    <source>
        <strain evidence="5 6">DSM 18965</strain>
    </source>
</reference>
<sequence length="517" mass="55516">MSIELTPSPAYAPRDDLDAIAAHEGERTLTWREWNRQADRLASSLARRGVQAGDRVAVRLHTRLEWLVISLALSKLDAAIVAVNYRLSPPEALYIASDCEVTAAIIDDVDPSELVDAWADLGLKVVVSVDVDSPGTELLSDLIEAGAEEDRPALRLAKIVIYSSGTTGAPKGAPMGEYINEVDDAVRLEYAMSVMFDGAAGGPGGATLINLPMHHGAGPSYSEFALATGNQVVFQRRFDAEDVLRLIERHRITNWIAVPTMLQRVLRLPAGVLAQYDLDSLRFILGGAAPFSSELKQDAARLFGDVIFEIYGATEAGMIAGATPELLSRKPTATGVPFRHVEVQILDEAGNVLGPGQTGEITVRTPNIIPGYIGRGPLGPDKLTEHGFYRTGDVGHLDEDGVLFIYDRLSDMIIAGGVNIYPAESEAVIGTHPSVAHVAVIGVPDPDHGEQPLAFVQTVPGASLTTDEVLAFCEGKLAKYKWPRAVEFVDELPMNSMGKVLKRVLRERGASTSGVSA</sequence>
<feature type="domain" description="AMP-dependent synthetase/ligase" evidence="3">
    <location>
        <begin position="18"/>
        <end position="372"/>
    </location>
</feature>
<dbReference type="Gene3D" id="3.30.300.30">
    <property type="match status" value="1"/>
</dbReference>
<protein>
    <submittedName>
        <fullName evidence="5">Long-chain acyl-CoA synthetase</fullName>
        <ecNumber evidence="5">6.2.1.3</ecNumber>
    </submittedName>
</protein>
<dbReference type="PANTHER" id="PTHR43201">
    <property type="entry name" value="ACYL-COA SYNTHETASE"/>
    <property type="match status" value="1"/>
</dbReference>
<dbReference type="EMBL" id="JACCBE010000001">
    <property type="protein sequence ID" value="NYD58932.1"/>
    <property type="molecule type" value="Genomic_DNA"/>
</dbReference>
<name>A0A7Y9F3G3_9ACTN</name>
<dbReference type="InterPro" id="IPR042099">
    <property type="entry name" value="ANL_N_sf"/>
</dbReference>